<dbReference type="Proteomes" id="UP000250163">
    <property type="component" value="Chromosome MORIYA"/>
</dbReference>
<proteinExistence type="predicted"/>
<evidence type="ECO:0000313" key="2">
    <source>
        <dbReference type="EMBL" id="SQD77684.1"/>
    </source>
</evidence>
<dbReference type="AlphaFoldDB" id="A0A330LKY3"/>
<keyword evidence="3" id="KW-1185">Reference proteome</keyword>
<keyword evidence="1" id="KW-0472">Membrane</keyword>
<sequence length="72" mass="7971">MDILWVDLAVKSLANGECDFLFAFDILFLFQPPYQNIFLGSVAIFSFTLLGDGVPLSIASAMIYYFSVVASH</sequence>
<keyword evidence="1" id="KW-1133">Transmembrane helix</keyword>
<evidence type="ECO:0000313" key="3">
    <source>
        <dbReference type="Proteomes" id="UP000250163"/>
    </source>
</evidence>
<dbReference type="KEGG" id="mya:MORIYA_1206"/>
<dbReference type="EMBL" id="LS483250">
    <property type="protein sequence ID" value="SQD77684.1"/>
    <property type="molecule type" value="Genomic_DNA"/>
</dbReference>
<reference evidence="3" key="1">
    <citation type="submission" date="2018-05" db="EMBL/GenBank/DDBJ databases">
        <authorList>
            <person name="Cea G.-C."/>
            <person name="William W."/>
        </authorList>
    </citation>
    <scope>NUCLEOTIDE SEQUENCE [LARGE SCALE GENOMIC DNA]</scope>
    <source>
        <strain evidence="3">DB21MT 5</strain>
    </source>
</reference>
<dbReference type="RefSeq" id="WP_232011524.1">
    <property type="nucleotide sequence ID" value="NZ_LS483250.1"/>
</dbReference>
<organism evidence="2 3">
    <name type="scientific">Moritella yayanosii</name>
    <dbReference type="NCBI Taxonomy" id="69539"/>
    <lineage>
        <taxon>Bacteria</taxon>
        <taxon>Pseudomonadati</taxon>
        <taxon>Pseudomonadota</taxon>
        <taxon>Gammaproteobacteria</taxon>
        <taxon>Alteromonadales</taxon>
        <taxon>Moritellaceae</taxon>
        <taxon>Moritella</taxon>
    </lineage>
</organism>
<name>A0A330LKY3_9GAMM</name>
<protein>
    <submittedName>
        <fullName evidence="2">Uncharacterized protein</fullName>
    </submittedName>
</protein>
<keyword evidence="1" id="KW-0812">Transmembrane</keyword>
<feature type="transmembrane region" description="Helical" evidence="1">
    <location>
        <begin position="37"/>
        <end position="66"/>
    </location>
</feature>
<accession>A0A330LKY3</accession>
<gene>
    <name evidence="2" type="ORF">MORIYA_1206</name>
</gene>
<evidence type="ECO:0000256" key="1">
    <source>
        <dbReference type="SAM" id="Phobius"/>
    </source>
</evidence>